<evidence type="ECO:0000313" key="1">
    <source>
        <dbReference type="EMBL" id="UYV64225.1"/>
    </source>
</evidence>
<accession>A0ABY6K6M2</accession>
<keyword evidence="2" id="KW-1185">Reference proteome</keyword>
<feature type="non-terminal residue" evidence="1">
    <location>
        <position position="1"/>
    </location>
</feature>
<protein>
    <submittedName>
        <fullName evidence="1">Uncharacterized protein</fullName>
    </submittedName>
</protein>
<proteinExistence type="predicted"/>
<evidence type="ECO:0000313" key="2">
    <source>
        <dbReference type="Proteomes" id="UP001235939"/>
    </source>
</evidence>
<name>A0ABY6K6M2_9ARAC</name>
<sequence length="88" mass="10092">MESDLTRMKISRKWCKVFFTHFLRVPIKRVFTSCQNDGEDYSLREQHSTVRNGELDSTVCSEGATLHSVKVRKNYSTVSSEGIALYSV</sequence>
<dbReference type="EMBL" id="CP092865">
    <property type="protein sequence ID" value="UYV64225.1"/>
    <property type="molecule type" value="Genomic_DNA"/>
</dbReference>
<dbReference type="Proteomes" id="UP001235939">
    <property type="component" value="Chromosome 03"/>
</dbReference>
<reference evidence="1 2" key="1">
    <citation type="submission" date="2022-01" db="EMBL/GenBank/DDBJ databases">
        <title>A chromosomal length assembly of Cordylochernes scorpioides.</title>
        <authorList>
            <person name="Zeh D."/>
            <person name="Zeh J."/>
        </authorList>
    </citation>
    <scope>NUCLEOTIDE SEQUENCE [LARGE SCALE GENOMIC DNA]</scope>
    <source>
        <strain evidence="1">IN4F17</strain>
        <tissue evidence="1">Whole Body</tissue>
    </source>
</reference>
<organism evidence="1 2">
    <name type="scientific">Cordylochernes scorpioides</name>
    <dbReference type="NCBI Taxonomy" id="51811"/>
    <lineage>
        <taxon>Eukaryota</taxon>
        <taxon>Metazoa</taxon>
        <taxon>Ecdysozoa</taxon>
        <taxon>Arthropoda</taxon>
        <taxon>Chelicerata</taxon>
        <taxon>Arachnida</taxon>
        <taxon>Pseudoscorpiones</taxon>
        <taxon>Cheliferoidea</taxon>
        <taxon>Chernetidae</taxon>
        <taxon>Cordylochernes</taxon>
    </lineage>
</organism>
<gene>
    <name evidence="1" type="ORF">LAZ67_3000001</name>
</gene>